<accession>A0AAW1Y5S6</accession>
<evidence type="ECO:0000313" key="1">
    <source>
        <dbReference type="EMBL" id="KAK9944334.1"/>
    </source>
</evidence>
<comment type="caution">
    <text evidence="1">The sequence shown here is derived from an EMBL/GenBank/DDBJ whole genome shotgun (WGS) entry which is preliminary data.</text>
</comment>
<evidence type="ECO:0000313" key="2">
    <source>
        <dbReference type="Proteomes" id="UP001457282"/>
    </source>
</evidence>
<dbReference type="EMBL" id="JBEDUW010000002">
    <property type="protein sequence ID" value="KAK9944334.1"/>
    <property type="molecule type" value="Genomic_DNA"/>
</dbReference>
<gene>
    <name evidence="1" type="ORF">M0R45_009907</name>
</gene>
<evidence type="ECO:0008006" key="3">
    <source>
        <dbReference type="Google" id="ProtNLM"/>
    </source>
</evidence>
<name>A0AAW1Y5S6_RUBAR</name>
<dbReference type="Proteomes" id="UP001457282">
    <property type="component" value="Unassembled WGS sequence"/>
</dbReference>
<proteinExistence type="predicted"/>
<dbReference type="AlphaFoldDB" id="A0AAW1Y5S6"/>
<protein>
    <recommendedName>
        <fullName evidence="3">Secreted protein</fullName>
    </recommendedName>
</protein>
<sequence>METISRLSASPLLFSAVGSLQFQSLGNPPPLLQSPGFTSICAVDPRAVPALNSPSHFLSDRRCHHHCFPQTSSSFPSTAWWNCSGVSVI</sequence>
<keyword evidence="2" id="KW-1185">Reference proteome</keyword>
<organism evidence="1 2">
    <name type="scientific">Rubus argutus</name>
    <name type="common">Southern blackberry</name>
    <dbReference type="NCBI Taxonomy" id="59490"/>
    <lineage>
        <taxon>Eukaryota</taxon>
        <taxon>Viridiplantae</taxon>
        <taxon>Streptophyta</taxon>
        <taxon>Embryophyta</taxon>
        <taxon>Tracheophyta</taxon>
        <taxon>Spermatophyta</taxon>
        <taxon>Magnoliopsida</taxon>
        <taxon>eudicotyledons</taxon>
        <taxon>Gunneridae</taxon>
        <taxon>Pentapetalae</taxon>
        <taxon>rosids</taxon>
        <taxon>fabids</taxon>
        <taxon>Rosales</taxon>
        <taxon>Rosaceae</taxon>
        <taxon>Rosoideae</taxon>
        <taxon>Rosoideae incertae sedis</taxon>
        <taxon>Rubus</taxon>
    </lineage>
</organism>
<reference evidence="1 2" key="1">
    <citation type="journal article" date="2023" name="G3 (Bethesda)">
        <title>A chromosome-length genome assembly and annotation of blackberry (Rubus argutus, cv. 'Hillquist').</title>
        <authorList>
            <person name="Bruna T."/>
            <person name="Aryal R."/>
            <person name="Dudchenko O."/>
            <person name="Sargent D.J."/>
            <person name="Mead D."/>
            <person name="Buti M."/>
            <person name="Cavallini A."/>
            <person name="Hytonen T."/>
            <person name="Andres J."/>
            <person name="Pham M."/>
            <person name="Weisz D."/>
            <person name="Mascagni F."/>
            <person name="Usai G."/>
            <person name="Natali L."/>
            <person name="Bassil N."/>
            <person name="Fernandez G.E."/>
            <person name="Lomsadze A."/>
            <person name="Armour M."/>
            <person name="Olukolu B."/>
            <person name="Poorten T."/>
            <person name="Britton C."/>
            <person name="Davik J."/>
            <person name="Ashrafi H."/>
            <person name="Aiden E.L."/>
            <person name="Borodovsky M."/>
            <person name="Worthington M."/>
        </authorList>
    </citation>
    <scope>NUCLEOTIDE SEQUENCE [LARGE SCALE GENOMIC DNA]</scope>
    <source>
        <strain evidence="1">PI 553951</strain>
    </source>
</reference>